<keyword evidence="7" id="KW-0067">ATP-binding</keyword>
<dbReference type="Pfam" id="PF00664">
    <property type="entry name" value="ABC_membrane"/>
    <property type="match status" value="2"/>
</dbReference>
<dbReference type="InterPro" id="IPR050173">
    <property type="entry name" value="ABC_transporter_C-like"/>
</dbReference>
<dbReference type="InterPro" id="IPR011527">
    <property type="entry name" value="ABC1_TM_dom"/>
</dbReference>
<feature type="region of interest" description="Disordered" evidence="10">
    <location>
        <begin position="742"/>
        <end position="763"/>
    </location>
</feature>
<comment type="similarity">
    <text evidence="2">Belongs to the ABC transporter superfamily. ABCC family. Conjugate transporter (TC 3.A.1.208) subfamily.</text>
</comment>
<evidence type="ECO:0000256" key="2">
    <source>
        <dbReference type="ARBA" id="ARBA00009726"/>
    </source>
</evidence>
<dbReference type="SUPFAM" id="SSF90123">
    <property type="entry name" value="ABC transporter transmembrane region"/>
    <property type="match status" value="2"/>
</dbReference>
<gene>
    <name evidence="14" type="ORF">ECRASSUSDP1_LOCUS3034</name>
</gene>
<feature type="domain" description="ABC transmembrane type-1" evidence="13">
    <location>
        <begin position="806"/>
        <end position="1082"/>
    </location>
</feature>
<dbReference type="InterPro" id="IPR036640">
    <property type="entry name" value="ABC1_TM_sf"/>
</dbReference>
<feature type="compositionally biased region" description="Acidic residues" evidence="10">
    <location>
        <begin position="433"/>
        <end position="442"/>
    </location>
</feature>
<dbReference type="PROSITE" id="PS00211">
    <property type="entry name" value="ABC_TRANSPORTER_1"/>
    <property type="match status" value="2"/>
</dbReference>
<feature type="transmembrane region" description="Helical" evidence="11">
    <location>
        <begin position="240"/>
        <end position="261"/>
    </location>
</feature>
<evidence type="ECO:0000259" key="12">
    <source>
        <dbReference type="PROSITE" id="PS50893"/>
    </source>
</evidence>
<dbReference type="Gene3D" id="3.40.50.300">
    <property type="entry name" value="P-loop containing nucleotide triphosphate hydrolases"/>
    <property type="match status" value="2"/>
</dbReference>
<dbReference type="Gene3D" id="1.20.1560.10">
    <property type="entry name" value="ABC transporter type 1, transmembrane domain"/>
    <property type="match status" value="2"/>
</dbReference>
<comment type="caution">
    <text evidence="14">The sequence shown here is derived from an EMBL/GenBank/DDBJ whole genome shotgun (WGS) entry which is preliminary data.</text>
</comment>
<feature type="transmembrane region" description="Helical" evidence="11">
    <location>
        <begin position="212"/>
        <end position="234"/>
    </location>
</feature>
<feature type="transmembrane region" description="Helical" evidence="11">
    <location>
        <begin position="1027"/>
        <end position="1045"/>
    </location>
</feature>
<evidence type="ECO:0000256" key="10">
    <source>
        <dbReference type="SAM" id="MobiDB-lite"/>
    </source>
</evidence>
<dbReference type="EMBL" id="CAMPGE010002904">
    <property type="protein sequence ID" value="CAI2361721.1"/>
    <property type="molecule type" value="Genomic_DNA"/>
</dbReference>
<dbReference type="GO" id="GO:0016887">
    <property type="term" value="F:ATP hydrolysis activity"/>
    <property type="evidence" value="ECO:0007669"/>
    <property type="project" value="InterPro"/>
</dbReference>
<dbReference type="InterPro" id="IPR027417">
    <property type="entry name" value="P-loop_NTPase"/>
</dbReference>
<feature type="transmembrane region" description="Helical" evidence="11">
    <location>
        <begin position="99"/>
        <end position="116"/>
    </location>
</feature>
<evidence type="ECO:0000256" key="1">
    <source>
        <dbReference type="ARBA" id="ARBA00004141"/>
    </source>
</evidence>
<keyword evidence="8 11" id="KW-1133">Transmembrane helix</keyword>
<evidence type="ECO:0000256" key="3">
    <source>
        <dbReference type="ARBA" id="ARBA00022448"/>
    </source>
</evidence>
<evidence type="ECO:0000256" key="5">
    <source>
        <dbReference type="ARBA" id="ARBA00022737"/>
    </source>
</evidence>
<dbReference type="Proteomes" id="UP001295684">
    <property type="component" value="Unassembled WGS sequence"/>
</dbReference>
<evidence type="ECO:0000313" key="14">
    <source>
        <dbReference type="EMBL" id="CAI2361721.1"/>
    </source>
</evidence>
<comment type="subcellular location">
    <subcellularLocation>
        <location evidence="1">Membrane</location>
        <topology evidence="1">Multi-pass membrane protein</topology>
    </subcellularLocation>
</comment>
<dbReference type="InterPro" id="IPR003593">
    <property type="entry name" value="AAA+_ATPase"/>
</dbReference>
<dbReference type="Pfam" id="PF00005">
    <property type="entry name" value="ABC_tran"/>
    <property type="match status" value="2"/>
</dbReference>
<feature type="compositionally biased region" description="Basic and acidic residues" evidence="10">
    <location>
        <begin position="443"/>
        <end position="461"/>
    </location>
</feature>
<evidence type="ECO:0000256" key="6">
    <source>
        <dbReference type="ARBA" id="ARBA00022741"/>
    </source>
</evidence>
<dbReference type="PROSITE" id="PS50893">
    <property type="entry name" value="ABC_TRANSPORTER_2"/>
    <property type="match status" value="2"/>
</dbReference>
<dbReference type="SMART" id="SM00382">
    <property type="entry name" value="AAA"/>
    <property type="match status" value="2"/>
</dbReference>
<keyword evidence="9 11" id="KW-0472">Membrane</keyword>
<dbReference type="InterPro" id="IPR017871">
    <property type="entry name" value="ABC_transporter-like_CS"/>
</dbReference>
<protein>
    <submittedName>
        <fullName evidence="14">Uncharacterized protein</fullName>
    </submittedName>
</protein>
<feature type="transmembrane region" description="Helical" evidence="11">
    <location>
        <begin position="793"/>
        <end position="814"/>
    </location>
</feature>
<keyword evidence="15" id="KW-1185">Reference proteome</keyword>
<reference evidence="14" key="1">
    <citation type="submission" date="2023-07" db="EMBL/GenBank/DDBJ databases">
        <authorList>
            <consortium name="AG Swart"/>
            <person name="Singh M."/>
            <person name="Singh A."/>
            <person name="Seah K."/>
            <person name="Emmerich C."/>
        </authorList>
    </citation>
    <scope>NUCLEOTIDE SEQUENCE</scope>
    <source>
        <strain evidence="14">DP1</strain>
    </source>
</reference>
<keyword evidence="4 11" id="KW-0812">Transmembrane</keyword>
<feature type="domain" description="ABC transporter" evidence="12">
    <location>
        <begin position="466"/>
        <end position="738"/>
    </location>
</feature>
<feature type="transmembrane region" description="Helical" evidence="11">
    <location>
        <begin position="330"/>
        <end position="349"/>
    </location>
</feature>
<dbReference type="SUPFAM" id="SSF52540">
    <property type="entry name" value="P-loop containing nucleoside triphosphate hydrolases"/>
    <property type="match status" value="2"/>
</dbReference>
<evidence type="ECO:0000259" key="13">
    <source>
        <dbReference type="PROSITE" id="PS50929"/>
    </source>
</evidence>
<dbReference type="PANTHER" id="PTHR24223:SF456">
    <property type="entry name" value="MULTIDRUG RESISTANCE-ASSOCIATED PROTEIN LETHAL(2)03659"/>
    <property type="match status" value="1"/>
</dbReference>
<dbReference type="CDD" id="cd03244">
    <property type="entry name" value="ABCC_MRP_domain2"/>
    <property type="match status" value="1"/>
</dbReference>
<evidence type="ECO:0000313" key="15">
    <source>
        <dbReference type="Proteomes" id="UP001295684"/>
    </source>
</evidence>
<proteinExistence type="inferred from homology"/>
<evidence type="ECO:0000256" key="4">
    <source>
        <dbReference type="ARBA" id="ARBA00022692"/>
    </source>
</evidence>
<keyword evidence="5" id="KW-0677">Repeat</keyword>
<feature type="transmembrane region" description="Helical" evidence="11">
    <location>
        <begin position="842"/>
        <end position="863"/>
    </location>
</feature>
<keyword evidence="6" id="KW-0547">Nucleotide-binding</keyword>
<dbReference type="FunFam" id="3.40.50.300:FF:000610">
    <property type="entry name" value="Multidrug resistance-associated ABC transporter"/>
    <property type="match status" value="1"/>
</dbReference>
<evidence type="ECO:0000256" key="9">
    <source>
        <dbReference type="ARBA" id="ARBA00023136"/>
    </source>
</evidence>
<evidence type="ECO:0000256" key="7">
    <source>
        <dbReference type="ARBA" id="ARBA00022840"/>
    </source>
</evidence>
<evidence type="ECO:0000256" key="8">
    <source>
        <dbReference type="ARBA" id="ARBA00022989"/>
    </source>
</evidence>
<organism evidence="14 15">
    <name type="scientific">Euplotes crassus</name>
    <dbReference type="NCBI Taxonomy" id="5936"/>
    <lineage>
        <taxon>Eukaryota</taxon>
        <taxon>Sar</taxon>
        <taxon>Alveolata</taxon>
        <taxon>Ciliophora</taxon>
        <taxon>Intramacronucleata</taxon>
        <taxon>Spirotrichea</taxon>
        <taxon>Hypotrichia</taxon>
        <taxon>Euplotida</taxon>
        <taxon>Euplotidae</taxon>
        <taxon>Moneuplotes</taxon>
    </lineage>
</organism>
<evidence type="ECO:0000256" key="11">
    <source>
        <dbReference type="SAM" id="Phobius"/>
    </source>
</evidence>
<dbReference type="PROSITE" id="PS50929">
    <property type="entry name" value="ABC_TM1F"/>
    <property type="match status" value="2"/>
</dbReference>
<dbReference type="PANTHER" id="PTHR24223">
    <property type="entry name" value="ATP-BINDING CASSETTE SUB-FAMILY C"/>
    <property type="match status" value="1"/>
</dbReference>
<feature type="region of interest" description="Disordered" evidence="10">
    <location>
        <begin position="433"/>
        <end position="473"/>
    </location>
</feature>
<sequence length="1361" mass="156819">MKDNNTKLTKSNTGQQEKAKDCLKDYKNKSWYQFWTYSWINSTIEIANTDGLTEEVLGELDIKDTAQYITNRFKNAWEAEENKSEFTLMMVLFRLYKKPLLISIFAIWLCIFLEAINFHVLGEVLSYVDGEYDNQAWAIACVFGIAISEFISRGCHMLQDTNMLRCAESMRECVKGAIYSKMYKMSDATNKKYQKGKMHNLMGQDCGRVCHLVWQIPHMSSMPMLILTTFYSLYLFVGHIVWIPVTILFASLALCYCILIFNIKLEKKRRKDDDNRSTILSEIIENIKVLKMNSWVNCFEKKLNDLRKKEHYNDLIGRLIWMPHHAAHWLTYYLMVVSVFYVCILGYNMKLTVPTAVAIWRLIGKVKWHTGWIPGFANFYTEFKISIKRIADFLTNDEIEEHITELKNYEEEENAIEIKKSSFFWGFDHIDSDESDDEENEDTSDKDKQNQKVKVQRKDSSETDSTNTDDEKKVQDVNNKVALKDVELKIKKNEFVAIIGDVGSGKSSLINTLLKETLYVDDETLNKYGNTEIDDKKEKKIKLEKKSNNDTSPGVIDQIMDFRSKNTKDSSARISVAGSISLVQQKPFILSQTIRENILFGEELDEDRYNRIVQACQLGSDLEILEGGDLTQIGEKGVNLSGGQKARLSIARAVYANRDIVLMDDPLSALDAHVKRLIFDEVCCEELKDRTRIIVTHAVDFLDRVDRIIVVEKGKIKLNGTYDELINEGYFEKVMKTITKKNKEDEDENSSASDDSCDKEEKKKNYLSQKEKKLLEDQDDKEIEVTKSTYLQYFMYLKQGLIFMGVGIAIQAFIRMCNMRADYLLLKWVQDFTQNKVAEFEAIKYVAIYVFLMISVDLSGWIIDIVQNYLIDKKIFAEMFEKMVNAPINLFFDKMPSSLITKRFSADLNSSSRDLPHTIKWNVRNLIVMCMTISFVTYTAPVCLLVIPCAIFLYSLVMRGYMTTDRQISRLFRKSSTASGVHFGESVEGISTIRAFKKIEQFEAKRFWLKDREHSLAILDRGLNSWLCMRLMSISMIFIIFLYIYCIVYRDSQDTVIIGLLMGYVIELQWNMKEFVHEITRIHIQMASFDKCKKITEIPQEAAQRLPVPKDENGEQWMSKGRVEFKDFSLRYREDTEVVLKKINLSIKAGEKVGIVGRTGAGKSTLCLALCRIIEALRGSIEIDGVDISKVGLADLRDRITIIPQEPVLFKNTLKFNLDPENKCSDKEIKDMLRRANLGDLLTRDGKGVNFKITEKGENLSAGEKALICICRAALRKNKVILMDEATANIDVNTEETIQKLINQEFKDSTVITVAHRLNTIMKSDKIAVMSFGEVAEFGSPEKLLEDKKSHFTEMVNRFNE</sequence>
<keyword evidence="3" id="KW-0813">Transport</keyword>
<feature type="transmembrane region" description="Helical" evidence="11">
    <location>
        <begin position="136"/>
        <end position="155"/>
    </location>
</feature>
<feature type="transmembrane region" description="Helical" evidence="11">
    <location>
        <begin position="926"/>
        <end position="957"/>
    </location>
</feature>
<dbReference type="InterPro" id="IPR003439">
    <property type="entry name" value="ABC_transporter-like_ATP-bd"/>
</dbReference>
<dbReference type="CDD" id="cd03250">
    <property type="entry name" value="ABCC_MRP_domain1"/>
    <property type="match status" value="1"/>
</dbReference>
<feature type="domain" description="ABC transporter" evidence="12">
    <location>
        <begin position="1123"/>
        <end position="1357"/>
    </location>
</feature>
<name>A0AAD1U7R7_EUPCR</name>
<feature type="domain" description="ABC transmembrane type-1" evidence="13">
    <location>
        <begin position="101"/>
        <end position="382"/>
    </location>
</feature>
<dbReference type="GO" id="GO:0140359">
    <property type="term" value="F:ABC-type transporter activity"/>
    <property type="evidence" value="ECO:0007669"/>
    <property type="project" value="InterPro"/>
</dbReference>
<dbReference type="GO" id="GO:0005524">
    <property type="term" value="F:ATP binding"/>
    <property type="evidence" value="ECO:0007669"/>
    <property type="project" value="UniProtKB-KW"/>
</dbReference>
<dbReference type="GO" id="GO:0016020">
    <property type="term" value="C:membrane"/>
    <property type="evidence" value="ECO:0007669"/>
    <property type="project" value="UniProtKB-SubCell"/>
</dbReference>
<accession>A0AAD1U7R7</accession>